<dbReference type="InterPro" id="IPR034732">
    <property type="entry name" value="EPHD"/>
</dbReference>
<dbReference type="GO" id="GO:0005634">
    <property type="term" value="C:nucleus"/>
    <property type="evidence" value="ECO:0007669"/>
    <property type="project" value="UniProtKB-SubCell"/>
</dbReference>
<evidence type="ECO:0000256" key="1">
    <source>
        <dbReference type="ARBA" id="ARBA00004123"/>
    </source>
</evidence>
<sequence>MADASDLEKMGRELKCPICLSLLNSVVSLTCNHVFCKSCILKSIKRASNCPVCKVPFHRREVRSAPHMDTLVSIYKSMELASGVNTFVTQPTCPNSDSGRGGNGSNFDEPKGSKINRGKSKKQKTVQQIEGDLKIANSRVSDSQTSGKPSFPANKRVQVPPIPEASLIFPTIPNSKAERESNKSTGEEYGKDCSNSSYEKSTFDGNGNSVFCPFFWLKETDENEENSDSQSYHLTDEECIADTPTHKPSFSDIKDSQSPNSMASKEWHGTSKALDFQDSEMFEWTQRACSPELCSTPIKKQNAMDKGEQNFLQEKHGSAFMDMQSSVFSQKQAKNSGAGTTTAKSITRSKPSKQKVGKHCLKKSVERAETFTSNVRCETSTVSRGNEEVPTSPRLVAVNSSEGNECVQHGAPVNSGRKTSKRDNIHHSKRKSIPEEVLGKSKETTEIPNGGNESEEINKFSTLGRKSRKQSSEFISNPKRKLVKLSINEIDEGSDNKVVEESQQINQGVDRDPGHGNQPADKVIKRMNSIVNDAIEKILVKIPNESRETADNPYLGGKDGQNKPKRGTRSVRGRSLSKKNQIKDRGSKRSDRDGSLSREEQIEDSVRDRGQEDYSSNDKEAQNKFDEKTGPKCKCTSEENLLSSTAIRSDYTSTEMPTNTRKETEKDIQFSKLPVVEAGNDENLGEGNTISKKCGKVKTKFETRSARSENLTREATINLNTINAVIVEDRLMARTETAENEFLPSVHDKNEVVLSAKNPLLQKCNENPFKIECAFCHSCDISEVTGEMVHYSSGKLVAADYNGASSVIHSHKKCAEWAPNVYFEEDEVINLEAEISRSRRIKCSCCGIKGAALGCYVKGCRRSFHVPCAKITPQCRWDYGNFVMLCPLHSNCSLPKENSKGQNRKAKQLESVAERSAQVSRQWMWPSGSPKKWVLCCSSLSAEEKESVSKLTKLAGISLAKTWNPAVTHVIASTDENGACKRTLKFLMGILEGKWILKADWVKACLTALQPVNEEMYEVEVDIHGVKGGPREGRERVINKGSKLFHNLEFYLVGEFTVSYKGYLHDLIITGGGVVLHRKPISRTDKGSLEESSPSTIYVIYSVEQPDKSDAKKTSQIFARRKAEACSIASSINAKIAPHSWVLDSIAASKLQALDKNTA</sequence>
<dbReference type="InterPro" id="IPR013083">
    <property type="entry name" value="Znf_RING/FYVE/PHD"/>
</dbReference>
<evidence type="ECO:0000256" key="4">
    <source>
        <dbReference type="ARBA" id="ARBA00022763"/>
    </source>
</evidence>
<dbReference type="SUPFAM" id="SSF57850">
    <property type="entry name" value="RING/U-box"/>
    <property type="match status" value="1"/>
</dbReference>
<feature type="region of interest" description="Disordered" evidence="10">
    <location>
        <begin position="539"/>
        <end position="633"/>
    </location>
</feature>
<evidence type="ECO:0000256" key="3">
    <source>
        <dbReference type="ARBA" id="ARBA00022737"/>
    </source>
</evidence>
<feature type="region of interest" description="Disordered" evidence="10">
    <location>
        <begin position="399"/>
        <end position="478"/>
    </location>
</feature>
<keyword evidence="7" id="KW-0234">DNA repair</keyword>
<dbReference type="InterPro" id="IPR017907">
    <property type="entry name" value="Znf_RING_CS"/>
</dbReference>
<dbReference type="PROSITE" id="PS50172">
    <property type="entry name" value="BRCT"/>
    <property type="match status" value="2"/>
</dbReference>
<dbReference type="GO" id="GO:0000724">
    <property type="term" value="P:double-strand break repair via homologous recombination"/>
    <property type="evidence" value="ECO:0007669"/>
    <property type="project" value="UniProtKB-ARBA"/>
</dbReference>
<keyword evidence="6" id="KW-0862">Zinc</keyword>
<dbReference type="Gene3D" id="3.40.50.10190">
    <property type="entry name" value="BRCT domain"/>
    <property type="match status" value="2"/>
</dbReference>
<dbReference type="InterPro" id="IPR031099">
    <property type="entry name" value="BRCA1-associated"/>
</dbReference>
<dbReference type="PANTHER" id="PTHR13763:SF0">
    <property type="entry name" value="BREAST CANCER TYPE 1 SUSCEPTIBILITY PROTEIN"/>
    <property type="match status" value="1"/>
</dbReference>
<reference evidence="14 15" key="1">
    <citation type="submission" date="2021-07" db="EMBL/GenBank/DDBJ databases">
        <title>The Aristolochia fimbriata genome: insights into angiosperm evolution, floral development and chemical biosynthesis.</title>
        <authorList>
            <person name="Jiao Y."/>
        </authorList>
    </citation>
    <scope>NUCLEOTIDE SEQUENCE [LARGE SCALE GENOMIC DNA]</scope>
    <source>
        <strain evidence="14">IBCAS-2021</strain>
        <tissue evidence="14">Leaf</tissue>
    </source>
</reference>
<feature type="compositionally biased region" description="Polar residues" evidence="10">
    <location>
        <begin position="646"/>
        <end position="659"/>
    </location>
</feature>
<keyword evidence="8" id="KW-0539">Nucleus</keyword>
<dbReference type="FunFam" id="3.30.40.10:FF:000352">
    <property type="entry name" value="Breast cancer associated RING 1"/>
    <property type="match status" value="1"/>
</dbReference>
<dbReference type="SMART" id="SM00292">
    <property type="entry name" value="BRCT"/>
    <property type="match status" value="2"/>
</dbReference>
<feature type="compositionally biased region" description="Basic residues" evidence="10">
    <location>
        <begin position="350"/>
        <end position="359"/>
    </location>
</feature>
<dbReference type="EMBL" id="JAINDJ010000008">
    <property type="protein sequence ID" value="KAG9439395.1"/>
    <property type="molecule type" value="Genomic_DNA"/>
</dbReference>
<dbReference type="SUPFAM" id="SSF52113">
    <property type="entry name" value="BRCT domain"/>
    <property type="match status" value="2"/>
</dbReference>
<evidence type="ECO:0000259" key="12">
    <source>
        <dbReference type="PROSITE" id="PS50172"/>
    </source>
</evidence>
<evidence type="ECO:0000256" key="6">
    <source>
        <dbReference type="ARBA" id="ARBA00022833"/>
    </source>
</evidence>
<dbReference type="GO" id="GO:0008270">
    <property type="term" value="F:zinc ion binding"/>
    <property type="evidence" value="ECO:0007669"/>
    <property type="project" value="UniProtKB-KW"/>
</dbReference>
<dbReference type="Gene3D" id="3.30.40.10">
    <property type="entry name" value="Zinc/RING finger domain, C3HC4 (zinc finger)"/>
    <property type="match status" value="2"/>
</dbReference>
<protein>
    <submittedName>
        <fullName evidence="14">Uncharacterized protein</fullName>
    </submittedName>
</protein>
<accession>A0AAV7DS19</accession>
<evidence type="ECO:0000259" key="11">
    <source>
        <dbReference type="PROSITE" id="PS50089"/>
    </source>
</evidence>
<proteinExistence type="predicted"/>
<feature type="compositionally biased region" description="Basic and acidic residues" evidence="10">
    <location>
        <begin position="421"/>
        <end position="445"/>
    </location>
</feature>
<keyword evidence="2" id="KW-0479">Metal-binding</keyword>
<feature type="region of interest" description="Disordered" evidence="10">
    <location>
        <begin position="91"/>
        <end position="159"/>
    </location>
</feature>
<dbReference type="SMART" id="SM00184">
    <property type="entry name" value="RING"/>
    <property type="match status" value="2"/>
</dbReference>
<dbReference type="CDD" id="cd17734">
    <property type="entry name" value="BRCT_Bard1_rpt1"/>
    <property type="match status" value="1"/>
</dbReference>
<comment type="caution">
    <text evidence="14">The sequence shown here is derived from an EMBL/GenBank/DDBJ whole genome shotgun (WGS) entry which is preliminary data.</text>
</comment>
<keyword evidence="4" id="KW-0227">DNA damage</keyword>
<evidence type="ECO:0000256" key="2">
    <source>
        <dbReference type="ARBA" id="ARBA00022723"/>
    </source>
</evidence>
<keyword evidence="5 9" id="KW-0863">Zinc-finger</keyword>
<dbReference type="FunFam" id="3.40.50.10190:FF:000006">
    <property type="entry name" value="Breast cancer type 1 susceptibility protein homolog"/>
    <property type="match status" value="1"/>
</dbReference>
<evidence type="ECO:0000259" key="13">
    <source>
        <dbReference type="PROSITE" id="PS51805"/>
    </source>
</evidence>
<feature type="compositionally biased region" description="Polar residues" evidence="10">
    <location>
        <begin position="330"/>
        <end position="349"/>
    </location>
</feature>
<feature type="compositionally biased region" description="Polar residues" evidence="10">
    <location>
        <begin position="138"/>
        <end position="148"/>
    </location>
</feature>
<dbReference type="GO" id="GO:0004842">
    <property type="term" value="F:ubiquitin-protein transferase activity"/>
    <property type="evidence" value="ECO:0007669"/>
    <property type="project" value="TreeGrafter"/>
</dbReference>
<feature type="compositionally biased region" description="Basic and acidic residues" evidence="10">
    <location>
        <begin position="176"/>
        <end position="191"/>
    </location>
</feature>
<evidence type="ECO:0000256" key="9">
    <source>
        <dbReference type="PROSITE-ProRule" id="PRU00175"/>
    </source>
</evidence>
<dbReference type="FunFam" id="3.30.40.10:FF:000310">
    <property type="entry name" value="Breast cancer associated RING 1"/>
    <property type="match status" value="1"/>
</dbReference>
<evidence type="ECO:0000256" key="7">
    <source>
        <dbReference type="ARBA" id="ARBA00023204"/>
    </source>
</evidence>
<dbReference type="Pfam" id="PF13923">
    <property type="entry name" value="zf-C3HC4_2"/>
    <property type="match status" value="1"/>
</dbReference>
<dbReference type="AlphaFoldDB" id="A0AAV7DS19"/>
<dbReference type="GO" id="GO:0045944">
    <property type="term" value="P:positive regulation of transcription by RNA polymerase II"/>
    <property type="evidence" value="ECO:0007669"/>
    <property type="project" value="TreeGrafter"/>
</dbReference>
<dbReference type="InterPro" id="IPR001357">
    <property type="entry name" value="BRCT_dom"/>
</dbReference>
<organism evidence="14 15">
    <name type="scientific">Aristolochia fimbriata</name>
    <name type="common">White veined hardy Dutchman's pipe vine</name>
    <dbReference type="NCBI Taxonomy" id="158543"/>
    <lineage>
        <taxon>Eukaryota</taxon>
        <taxon>Viridiplantae</taxon>
        <taxon>Streptophyta</taxon>
        <taxon>Embryophyta</taxon>
        <taxon>Tracheophyta</taxon>
        <taxon>Spermatophyta</taxon>
        <taxon>Magnoliopsida</taxon>
        <taxon>Magnoliidae</taxon>
        <taxon>Piperales</taxon>
        <taxon>Aristolochiaceae</taxon>
        <taxon>Aristolochia</taxon>
    </lineage>
</organism>
<feature type="compositionally biased region" description="Basic residues" evidence="10">
    <location>
        <begin position="563"/>
        <end position="577"/>
    </location>
</feature>
<dbReference type="PROSITE" id="PS50089">
    <property type="entry name" value="ZF_RING_2"/>
    <property type="match status" value="1"/>
</dbReference>
<feature type="domain" description="RING-type" evidence="11">
    <location>
        <begin position="16"/>
        <end position="54"/>
    </location>
</feature>
<dbReference type="InterPro" id="IPR001841">
    <property type="entry name" value="Znf_RING"/>
</dbReference>
<gene>
    <name evidence="14" type="ORF">H6P81_019560</name>
</gene>
<dbReference type="InterPro" id="IPR036420">
    <property type="entry name" value="BRCT_dom_sf"/>
</dbReference>
<feature type="region of interest" description="Disordered" evidence="10">
    <location>
        <begin position="173"/>
        <end position="194"/>
    </location>
</feature>
<feature type="region of interest" description="Disordered" evidence="10">
    <location>
        <begin position="243"/>
        <end position="265"/>
    </location>
</feature>
<dbReference type="PROSITE" id="PS00518">
    <property type="entry name" value="ZF_RING_1"/>
    <property type="match status" value="1"/>
</dbReference>
<feature type="compositionally biased region" description="Basic and acidic residues" evidence="10">
    <location>
        <begin position="539"/>
        <end position="550"/>
    </location>
</feature>
<keyword evidence="15" id="KW-1185">Reference proteome</keyword>
<feature type="domain" description="PHD-type" evidence="13">
    <location>
        <begin position="770"/>
        <end position="890"/>
    </location>
</feature>
<feature type="region of interest" description="Disordered" evidence="10">
    <location>
        <begin position="330"/>
        <end position="359"/>
    </location>
</feature>
<feature type="compositionally biased region" description="Basic and acidic residues" evidence="10">
    <location>
        <begin position="581"/>
        <end position="630"/>
    </location>
</feature>
<dbReference type="Pfam" id="PF00533">
    <property type="entry name" value="BRCT"/>
    <property type="match status" value="1"/>
</dbReference>
<dbReference type="Proteomes" id="UP000825729">
    <property type="component" value="Unassembled WGS sequence"/>
</dbReference>
<evidence type="ECO:0000256" key="10">
    <source>
        <dbReference type="SAM" id="MobiDB-lite"/>
    </source>
</evidence>
<dbReference type="Pfam" id="PF13771">
    <property type="entry name" value="zf-HC5HC2H"/>
    <property type="match status" value="1"/>
</dbReference>
<evidence type="ECO:0000313" key="15">
    <source>
        <dbReference type="Proteomes" id="UP000825729"/>
    </source>
</evidence>
<name>A0AAV7DS19_ARIFI</name>
<feature type="domain" description="BRCT" evidence="12">
    <location>
        <begin position="1040"/>
        <end position="1159"/>
    </location>
</feature>
<evidence type="ECO:0000256" key="5">
    <source>
        <dbReference type="ARBA" id="ARBA00022771"/>
    </source>
</evidence>
<keyword evidence="3" id="KW-0677">Repeat</keyword>
<evidence type="ECO:0000256" key="8">
    <source>
        <dbReference type="ARBA" id="ARBA00023242"/>
    </source>
</evidence>
<evidence type="ECO:0000313" key="14">
    <source>
        <dbReference type="EMBL" id="KAG9439395.1"/>
    </source>
</evidence>
<feature type="region of interest" description="Disordered" evidence="10">
    <location>
        <begin position="646"/>
        <end position="666"/>
    </location>
</feature>
<feature type="region of interest" description="Disordered" evidence="10">
    <location>
        <begin position="490"/>
        <end position="521"/>
    </location>
</feature>
<dbReference type="PROSITE" id="PS51805">
    <property type="entry name" value="EPHD"/>
    <property type="match status" value="1"/>
</dbReference>
<comment type="subcellular location">
    <subcellularLocation>
        <location evidence="1">Nucleus</location>
    </subcellularLocation>
</comment>
<feature type="compositionally biased region" description="Basic residues" evidence="10">
    <location>
        <begin position="114"/>
        <end position="124"/>
    </location>
</feature>
<feature type="domain" description="BRCT" evidence="12">
    <location>
        <begin position="938"/>
        <end position="1019"/>
    </location>
</feature>
<dbReference type="PANTHER" id="PTHR13763">
    <property type="entry name" value="BREAST CANCER TYPE 1 SUSCEPTIBILITY PROTEIN BRCA1"/>
    <property type="match status" value="1"/>
</dbReference>